<reference evidence="1 2" key="1">
    <citation type="submission" date="2016-10" db="EMBL/GenBank/DDBJ databases">
        <authorList>
            <person name="de Groot N.N."/>
        </authorList>
    </citation>
    <scope>NUCLEOTIDE SEQUENCE [LARGE SCALE GENOMIC DNA]</scope>
    <source>
        <strain evidence="1 2">47C3B</strain>
    </source>
</reference>
<accession>A0A1G7GMP4</accession>
<evidence type="ECO:0000313" key="1">
    <source>
        <dbReference type="EMBL" id="SDE89392.1"/>
    </source>
</evidence>
<dbReference type="Proteomes" id="UP000199072">
    <property type="component" value="Unassembled WGS sequence"/>
</dbReference>
<name>A0A1G7GMP4_9SPHI</name>
<sequence length="47" mass="5642">MKILKSKAFKDLDKLTSFANNLRLTKDDIVVITQTEYWIVLWYYGEE</sequence>
<proteinExistence type="predicted"/>
<evidence type="ECO:0000313" key="2">
    <source>
        <dbReference type="Proteomes" id="UP000199072"/>
    </source>
</evidence>
<keyword evidence="2" id="KW-1185">Reference proteome</keyword>
<dbReference type="EMBL" id="FNAI01000010">
    <property type="protein sequence ID" value="SDE89392.1"/>
    <property type="molecule type" value="Genomic_DNA"/>
</dbReference>
<organism evidence="1 2">
    <name type="scientific">Mucilaginibacter pineti</name>
    <dbReference type="NCBI Taxonomy" id="1391627"/>
    <lineage>
        <taxon>Bacteria</taxon>
        <taxon>Pseudomonadati</taxon>
        <taxon>Bacteroidota</taxon>
        <taxon>Sphingobacteriia</taxon>
        <taxon>Sphingobacteriales</taxon>
        <taxon>Sphingobacteriaceae</taxon>
        <taxon>Mucilaginibacter</taxon>
    </lineage>
</organism>
<dbReference type="AlphaFoldDB" id="A0A1G7GMP4"/>
<protein>
    <submittedName>
        <fullName evidence="1">Uncharacterized protein</fullName>
    </submittedName>
</protein>
<gene>
    <name evidence="1" type="ORF">SAMN05216464_110216</name>
</gene>